<feature type="domain" description="ABC transporter" evidence="3">
    <location>
        <begin position="1"/>
        <end position="216"/>
    </location>
</feature>
<dbReference type="InterPro" id="IPR003439">
    <property type="entry name" value="ABC_transporter-like_ATP-bd"/>
</dbReference>
<dbReference type="Gene3D" id="3.40.50.300">
    <property type="entry name" value="P-loop containing nucleotide triphosphate hydrolases"/>
    <property type="match status" value="1"/>
</dbReference>
<reference evidence="4 5" key="1">
    <citation type="submission" date="2014-01" db="EMBL/GenBank/DDBJ databases">
        <title>Draft genome sequence of the multidrug-resistant clinical isolate Dermabacter hominis 1368.</title>
        <authorList>
            <person name="Albersmeier A."/>
            <person name="Bomholt C."/>
            <person name="Glaub A."/>
            <person name="Ruckert C."/>
            <person name="Soriano F."/>
            <person name="Fernandez-Natal I."/>
            <person name="Tauch A."/>
        </authorList>
    </citation>
    <scope>NUCLEOTIDE SEQUENCE [LARGE SCALE GENOMIC DNA]</scope>
    <source>
        <strain evidence="4 5">1368</strain>
    </source>
</reference>
<keyword evidence="5" id="KW-1185">Reference proteome</keyword>
<evidence type="ECO:0000259" key="3">
    <source>
        <dbReference type="PROSITE" id="PS50893"/>
    </source>
</evidence>
<dbReference type="EMBL" id="JDRS01000001">
    <property type="protein sequence ID" value="KDS94500.1"/>
    <property type="molecule type" value="Genomic_DNA"/>
</dbReference>
<sequence length="229" mass="24569">ISFEAHAGQTVAIIGGTGSGKTTLLGLISRLFDVTDGAVKINGVDVREAAPELLHGRLGYVPQRPYLFSGTVASNVRFGRPEASDKEVWHALTIAQARDFVAEMPEGLDSPIAQGGSNVSGGQRQRLSIARALLSKPDIYLFDDSFSALDLQTDARLRAALKPETREALMVIVAQRVSTITSADVILVLDHGRIVGRGTHEELLATNETYQEIVASQGAASEFEEEAKQ</sequence>
<evidence type="ECO:0000313" key="5">
    <source>
        <dbReference type="Proteomes" id="UP000030182"/>
    </source>
</evidence>
<dbReference type="PANTHER" id="PTHR24221">
    <property type="entry name" value="ATP-BINDING CASSETTE SUB-FAMILY B"/>
    <property type="match status" value="1"/>
</dbReference>
<feature type="non-terminal residue" evidence="4">
    <location>
        <position position="1"/>
    </location>
</feature>
<protein>
    <recommendedName>
        <fullName evidence="3">ABC transporter domain-containing protein</fullName>
    </recommendedName>
</protein>
<dbReference type="InterPro" id="IPR027417">
    <property type="entry name" value="P-loop_NTPase"/>
</dbReference>
<evidence type="ECO:0000256" key="1">
    <source>
        <dbReference type="ARBA" id="ARBA00022741"/>
    </source>
</evidence>
<dbReference type="PROSITE" id="PS50893">
    <property type="entry name" value="ABC_TRANSPORTER_2"/>
    <property type="match status" value="1"/>
</dbReference>
<comment type="caution">
    <text evidence="4">The sequence shown here is derived from an EMBL/GenBank/DDBJ whole genome shotgun (WGS) entry which is preliminary data.</text>
</comment>
<accession>A0ABR4SMS8</accession>
<dbReference type="SMART" id="SM00382">
    <property type="entry name" value="AAA"/>
    <property type="match status" value="1"/>
</dbReference>
<dbReference type="InterPro" id="IPR003593">
    <property type="entry name" value="AAA+_ATPase"/>
</dbReference>
<dbReference type="RefSeq" id="WP_034371805.1">
    <property type="nucleotide sequence ID" value="NZ_KN323183.1"/>
</dbReference>
<dbReference type="InterPro" id="IPR017871">
    <property type="entry name" value="ABC_transporter-like_CS"/>
</dbReference>
<proteinExistence type="predicted"/>
<dbReference type="Proteomes" id="UP000030182">
    <property type="component" value="Unassembled WGS sequence"/>
</dbReference>
<evidence type="ECO:0000313" key="4">
    <source>
        <dbReference type="EMBL" id="KDS94500.1"/>
    </source>
</evidence>
<dbReference type="Pfam" id="PF00005">
    <property type="entry name" value="ABC_tran"/>
    <property type="match status" value="1"/>
</dbReference>
<dbReference type="PROSITE" id="PS00211">
    <property type="entry name" value="ABC_TRANSPORTER_1"/>
    <property type="match status" value="1"/>
</dbReference>
<evidence type="ECO:0000256" key="2">
    <source>
        <dbReference type="ARBA" id="ARBA00022840"/>
    </source>
</evidence>
<keyword evidence="1" id="KW-0547">Nucleotide-binding</keyword>
<keyword evidence="2" id="KW-0067">ATP-binding</keyword>
<name>A0ABR4SMS8_9MICO</name>
<dbReference type="PANTHER" id="PTHR24221:SF276">
    <property type="entry name" value="ABC TRANSPORTER, ATP-BINDING_PERMEASE PROTEIN"/>
    <property type="match status" value="1"/>
</dbReference>
<gene>
    <name evidence="4" type="ORF">DHOM_00005</name>
</gene>
<organism evidence="4 5">
    <name type="scientific">Dermabacter hominis 1368</name>
    <dbReference type="NCBI Taxonomy" id="1450519"/>
    <lineage>
        <taxon>Bacteria</taxon>
        <taxon>Bacillati</taxon>
        <taxon>Actinomycetota</taxon>
        <taxon>Actinomycetes</taxon>
        <taxon>Micrococcales</taxon>
        <taxon>Dermabacteraceae</taxon>
        <taxon>Dermabacter</taxon>
    </lineage>
</organism>
<dbReference type="InterPro" id="IPR039421">
    <property type="entry name" value="Type_1_exporter"/>
</dbReference>
<dbReference type="SUPFAM" id="SSF52540">
    <property type="entry name" value="P-loop containing nucleoside triphosphate hydrolases"/>
    <property type="match status" value="1"/>
</dbReference>